<organism evidence="11 12">
    <name type="scientific">Acuticoccus sediminis</name>
    <dbReference type="NCBI Taxonomy" id="2184697"/>
    <lineage>
        <taxon>Bacteria</taxon>
        <taxon>Pseudomonadati</taxon>
        <taxon>Pseudomonadota</taxon>
        <taxon>Alphaproteobacteria</taxon>
        <taxon>Hyphomicrobiales</taxon>
        <taxon>Amorphaceae</taxon>
        <taxon>Acuticoccus</taxon>
    </lineage>
</organism>
<keyword evidence="2 9" id="KW-0813">Transport</keyword>
<feature type="transmembrane region" description="Helical" evidence="9">
    <location>
        <begin position="21"/>
        <end position="42"/>
    </location>
</feature>
<keyword evidence="12" id="KW-1185">Reference proteome</keyword>
<feature type="transmembrane region" description="Helical" evidence="9">
    <location>
        <begin position="54"/>
        <end position="72"/>
    </location>
</feature>
<keyword evidence="5 9" id="KW-0812">Transmembrane</keyword>
<evidence type="ECO:0000256" key="9">
    <source>
        <dbReference type="RuleBase" id="RU369079"/>
    </source>
</evidence>
<keyword evidence="7 9" id="KW-0472">Membrane</keyword>
<reference evidence="11 12" key="1">
    <citation type="submission" date="2018-05" db="EMBL/GenBank/DDBJ databases">
        <title>Acuticoccus sediminis sp. nov., isolated from deep-sea sediment of Indian Ocean.</title>
        <authorList>
            <person name="Liu X."/>
            <person name="Lai Q."/>
            <person name="Du Y."/>
            <person name="Sun F."/>
            <person name="Zhang X."/>
            <person name="Wang S."/>
            <person name="Shao Z."/>
        </authorList>
    </citation>
    <scope>NUCLEOTIDE SEQUENCE [LARGE SCALE GENOMIC DNA]</scope>
    <source>
        <strain evidence="11 12">PTG4-2</strain>
    </source>
</reference>
<evidence type="ECO:0000256" key="7">
    <source>
        <dbReference type="ARBA" id="ARBA00023136"/>
    </source>
</evidence>
<dbReference type="Pfam" id="PF04290">
    <property type="entry name" value="DctQ"/>
    <property type="match status" value="1"/>
</dbReference>
<proteinExistence type="inferred from homology"/>
<comment type="caution">
    <text evidence="11">The sequence shown here is derived from an EMBL/GenBank/DDBJ whole genome shotgun (WGS) entry which is preliminary data.</text>
</comment>
<dbReference type="OrthoDB" id="4964541at2"/>
<evidence type="ECO:0000256" key="4">
    <source>
        <dbReference type="ARBA" id="ARBA00022519"/>
    </source>
</evidence>
<comment type="subcellular location">
    <subcellularLocation>
        <location evidence="1 9">Cell inner membrane</location>
        <topology evidence="1 9">Multi-pass membrane protein</topology>
    </subcellularLocation>
</comment>
<dbReference type="PANTHER" id="PTHR35011">
    <property type="entry name" value="2,3-DIKETO-L-GULONATE TRAP TRANSPORTER SMALL PERMEASE PROTEIN YIAM"/>
    <property type="match status" value="1"/>
</dbReference>
<dbReference type="InterPro" id="IPR007387">
    <property type="entry name" value="TRAP_DctQ"/>
</dbReference>
<feature type="transmembrane region" description="Helical" evidence="9">
    <location>
        <begin position="134"/>
        <end position="152"/>
    </location>
</feature>
<name>A0A8B2NML4_9HYPH</name>
<evidence type="ECO:0000256" key="3">
    <source>
        <dbReference type="ARBA" id="ARBA00022475"/>
    </source>
</evidence>
<dbReference type="InterPro" id="IPR055348">
    <property type="entry name" value="DctQ"/>
</dbReference>
<evidence type="ECO:0000259" key="10">
    <source>
        <dbReference type="Pfam" id="PF04290"/>
    </source>
</evidence>
<evidence type="ECO:0000313" key="12">
    <source>
        <dbReference type="Proteomes" id="UP000249590"/>
    </source>
</evidence>
<feature type="domain" description="Tripartite ATP-independent periplasmic transporters DctQ component" evidence="10">
    <location>
        <begin position="30"/>
        <end position="155"/>
    </location>
</feature>
<sequence length="176" mass="18530">MAGMKRIALGVLAGIDTGVRLLVIGCVAVMVTVVSAQVGMRYLLNSSIDWAEEVSRLAFVATVFLAIPLGLRDRAHVGIDILVSRLPAPLRDGLARLLALLAAGMLLVVFATAIRVADATWSERLGSLDVTSSVFFVPVIVSALHTALHLLAEAIWPTATATLVPPEGDAILEQPS</sequence>
<keyword evidence="4 9" id="KW-0997">Cell inner membrane</keyword>
<gene>
    <name evidence="11" type="ORF">DLJ53_31155</name>
</gene>
<feature type="transmembrane region" description="Helical" evidence="9">
    <location>
        <begin position="93"/>
        <end position="114"/>
    </location>
</feature>
<comment type="function">
    <text evidence="9">Part of the tripartite ATP-independent periplasmic (TRAP) transport system.</text>
</comment>
<protein>
    <recommendedName>
        <fullName evidence="9">TRAP transporter small permease protein</fullName>
    </recommendedName>
</protein>
<keyword evidence="6 9" id="KW-1133">Transmembrane helix</keyword>
<evidence type="ECO:0000313" key="11">
    <source>
        <dbReference type="EMBL" id="RAH96723.1"/>
    </source>
</evidence>
<evidence type="ECO:0000256" key="1">
    <source>
        <dbReference type="ARBA" id="ARBA00004429"/>
    </source>
</evidence>
<comment type="similarity">
    <text evidence="8 9">Belongs to the TRAP transporter small permease family.</text>
</comment>
<evidence type="ECO:0000256" key="5">
    <source>
        <dbReference type="ARBA" id="ARBA00022692"/>
    </source>
</evidence>
<dbReference type="GO" id="GO:0022857">
    <property type="term" value="F:transmembrane transporter activity"/>
    <property type="evidence" value="ECO:0007669"/>
    <property type="project" value="UniProtKB-UniRule"/>
</dbReference>
<evidence type="ECO:0000256" key="8">
    <source>
        <dbReference type="ARBA" id="ARBA00038436"/>
    </source>
</evidence>
<comment type="subunit">
    <text evidence="9">The complex comprises the extracytoplasmic solute receptor protein and the two transmembrane proteins.</text>
</comment>
<dbReference type="Proteomes" id="UP000249590">
    <property type="component" value="Unassembled WGS sequence"/>
</dbReference>
<dbReference type="EMBL" id="QHHQ01000011">
    <property type="protein sequence ID" value="RAH96723.1"/>
    <property type="molecule type" value="Genomic_DNA"/>
</dbReference>
<dbReference type="AlphaFoldDB" id="A0A8B2NML4"/>
<evidence type="ECO:0000256" key="2">
    <source>
        <dbReference type="ARBA" id="ARBA00022448"/>
    </source>
</evidence>
<dbReference type="GO" id="GO:0015740">
    <property type="term" value="P:C4-dicarboxylate transport"/>
    <property type="evidence" value="ECO:0007669"/>
    <property type="project" value="TreeGrafter"/>
</dbReference>
<dbReference type="GO" id="GO:0005886">
    <property type="term" value="C:plasma membrane"/>
    <property type="evidence" value="ECO:0007669"/>
    <property type="project" value="UniProtKB-SubCell"/>
</dbReference>
<keyword evidence="3" id="KW-1003">Cell membrane</keyword>
<evidence type="ECO:0000256" key="6">
    <source>
        <dbReference type="ARBA" id="ARBA00022989"/>
    </source>
</evidence>
<accession>A0A8B2NML4</accession>
<dbReference type="PANTHER" id="PTHR35011:SF2">
    <property type="entry name" value="2,3-DIKETO-L-GULONATE TRAP TRANSPORTER SMALL PERMEASE PROTEIN YIAM"/>
    <property type="match status" value="1"/>
</dbReference>